<name>A0A368Y4W9_MARNT</name>
<reference evidence="1 2" key="1">
    <citation type="submission" date="2018-07" db="EMBL/GenBank/DDBJ databases">
        <title>Freshwater and sediment microbial communities from various areas in North America, analyzing microbe dynamics in response to fracking.</title>
        <authorList>
            <person name="Lamendella R."/>
        </authorList>
    </citation>
    <scope>NUCLEOTIDE SEQUENCE [LARGE SCALE GENOMIC DNA]</scope>
    <source>
        <strain evidence="1 2">105B</strain>
    </source>
</reference>
<protein>
    <submittedName>
        <fullName evidence="1">Acyl-coenzyme A thioesterase PaaI-like protein</fullName>
    </submittedName>
</protein>
<sequence>MKTQRGCKKIASYTVVKLILTRLDVAMNSTIRRWFASAGAMRRVLSTFAPYLGAGIKVTHIADDFSSATVEMRQHWYNTNYVGTHFGGSLYSMVDPMYMLLLMRRLGNDYIVWDKSASIDFIRPGKGVVKAHFELTDARLDEIREATADGDKYLPEWYIDIMDEAGTVVARVHKVLYVRRKPAE</sequence>
<dbReference type="Pfam" id="PF14539">
    <property type="entry name" value="DUF4442"/>
    <property type="match status" value="1"/>
</dbReference>
<dbReference type="Proteomes" id="UP000253647">
    <property type="component" value="Unassembled WGS sequence"/>
</dbReference>
<proteinExistence type="predicted"/>
<dbReference type="EMBL" id="QPJI01000001">
    <property type="protein sequence ID" value="RCW75321.1"/>
    <property type="molecule type" value="Genomic_DNA"/>
</dbReference>
<organism evidence="1 2">
    <name type="scientific">Marinobacter nauticus</name>
    <name type="common">Marinobacter hydrocarbonoclasticus</name>
    <name type="synonym">Marinobacter aquaeolei</name>
    <dbReference type="NCBI Taxonomy" id="2743"/>
    <lineage>
        <taxon>Bacteria</taxon>
        <taxon>Pseudomonadati</taxon>
        <taxon>Pseudomonadota</taxon>
        <taxon>Gammaproteobacteria</taxon>
        <taxon>Pseudomonadales</taxon>
        <taxon>Marinobacteraceae</taxon>
        <taxon>Marinobacter</taxon>
    </lineage>
</organism>
<evidence type="ECO:0000313" key="2">
    <source>
        <dbReference type="Proteomes" id="UP000253647"/>
    </source>
</evidence>
<accession>A0A368Y4W9</accession>
<dbReference type="AlphaFoldDB" id="A0A368Y4W9"/>
<dbReference type="InterPro" id="IPR027961">
    <property type="entry name" value="DUF4442"/>
</dbReference>
<dbReference type="Gene3D" id="3.10.129.10">
    <property type="entry name" value="Hotdog Thioesterase"/>
    <property type="match status" value="1"/>
</dbReference>
<dbReference type="InterPro" id="IPR029069">
    <property type="entry name" value="HotDog_dom_sf"/>
</dbReference>
<comment type="caution">
    <text evidence="1">The sequence shown here is derived from an EMBL/GenBank/DDBJ whole genome shotgun (WGS) entry which is preliminary data.</text>
</comment>
<evidence type="ECO:0000313" key="1">
    <source>
        <dbReference type="EMBL" id="RCW75321.1"/>
    </source>
</evidence>
<dbReference type="SUPFAM" id="SSF54637">
    <property type="entry name" value="Thioesterase/thiol ester dehydrase-isomerase"/>
    <property type="match status" value="1"/>
</dbReference>
<gene>
    <name evidence="1" type="ORF">DET61_101316</name>
</gene>